<evidence type="ECO:0000313" key="1">
    <source>
        <dbReference type="EMBL" id="GBF48532.1"/>
    </source>
</evidence>
<dbReference type="EMBL" id="BFBB01000001">
    <property type="protein sequence ID" value="GBF48532.1"/>
    <property type="molecule type" value="Genomic_DNA"/>
</dbReference>
<organism evidence="1 2">
    <name type="scientific">Leptospira ryugenii</name>
    <dbReference type="NCBI Taxonomy" id="1917863"/>
    <lineage>
        <taxon>Bacteria</taxon>
        <taxon>Pseudomonadati</taxon>
        <taxon>Spirochaetota</taxon>
        <taxon>Spirochaetia</taxon>
        <taxon>Leptospirales</taxon>
        <taxon>Leptospiraceae</taxon>
        <taxon>Leptospira</taxon>
    </lineage>
</organism>
<protein>
    <submittedName>
        <fullName evidence="1">Uncharacterized protein</fullName>
    </submittedName>
</protein>
<gene>
    <name evidence="1" type="ORF">LPTSP4_00310</name>
</gene>
<dbReference type="Proteomes" id="UP000245133">
    <property type="component" value="Unassembled WGS sequence"/>
</dbReference>
<reference evidence="1 2" key="1">
    <citation type="submission" date="2018-02" db="EMBL/GenBank/DDBJ databases">
        <title>Novel Leptospira species isolated from soil and water in Japan.</title>
        <authorList>
            <person name="Nakao R."/>
            <person name="Masuzawa T."/>
        </authorList>
    </citation>
    <scope>NUCLEOTIDE SEQUENCE [LARGE SCALE GENOMIC DNA]</scope>
    <source>
        <strain evidence="1 2">YH101</strain>
    </source>
</reference>
<dbReference type="OrthoDB" id="9831029at2"/>
<dbReference type="RefSeq" id="WP_108972437.1">
    <property type="nucleotide sequence ID" value="NZ_BFBB01000001.1"/>
</dbReference>
<sequence length="287" mass="33053">MLKYAIQSRELTLKSDGYVQNVTYLIISRTNTLDSKETKKKIDRFFNPCLALHGYLSLQVLSRHIELFSNGALRLQLNPIWLDKTATRLNDKNYIMMSSLSPWTEDLSLLMHEITKESDLVVIAFPREGGNANANYGKLPIVPGLVQSPTRTFIKLPSEWMRMLNFPQIFHEYMHTVEFLMNRKGEKEFHATSHGADGKKVQALTGLPTETTGETDWAEVLFKRQIQWKVDDIATKNAMNGWQSLFGIRSELPNQISLDLIRTKFLEYSEKMKEKEIIQGAEEESSY</sequence>
<name>A0A2P2DV73_9LEPT</name>
<evidence type="ECO:0000313" key="2">
    <source>
        <dbReference type="Proteomes" id="UP000245133"/>
    </source>
</evidence>
<dbReference type="AlphaFoldDB" id="A0A2P2DV73"/>
<proteinExistence type="predicted"/>
<keyword evidence="2" id="KW-1185">Reference proteome</keyword>
<comment type="caution">
    <text evidence="1">The sequence shown here is derived from an EMBL/GenBank/DDBJ whole genome shotgun (WGS) entry which is preliminary data.</text>
</comment>
<accession>A0A2P2DV73</accession>